<dbReference type="Proteomes" id="UP001501747">
    <property type="component" value="Unassembled WGS sequence"/>
</dbReference>
<feature type="domain" description="Zinc finger CGNR" evidence="1">
    <location>
        <begin position="127"/>
        <end position="168"/>
    </location>
</feature>
<dbReference type="SUPFAM" id="SSF160904">
    <property type="entry name" value="Jann2411-like"/>
    <property type="match status" value="1"/>
</dbReference>
<sequence length="175" mass="18805">MTLALDVGNSHHALRLETAVALVNAVTGENRGGVPEHLTEAEVGLLAGLAVDLRAVIEALVSGDHDAAAEVLNRLLADSEARPRLLREEAGQWHLAFHDAEADVVRRWTAGFAVAFAAVLGDDSVQRLGCCAAPRCDRVFVDGSQGRTRRFCGVTCQNRVKAAAYRRRGKAVEVR</sequence>
<dbReference type="RefSeq" id="WP_344879354.1">
    <property type="nucleotide sequence ID" value="NZ_BAABAL010000018.1"/>
</dbReference>
<dbReference type="InterPro" id="IPR023286">
    <property type="entry name" value="ABATE_dom_sf"/>
</dbReference>
<dbReference type="InterPro" id="IPR010852">
    <property type="entry name" value="ABATE"/>
</dbReference>
<proteinExistence type="predicted"/>
<organism evidence="2 3">
    <name type="scientific">Allokutzneria multivorans</name>
    <dbReference type="NCBI Taxonomy" id="1142134"/>
    <lineage>
        <taxon>Bacteria</taxon>
        <taxon>Bacillati</taxon>
        <taxon>Actinomycetota</taxon>
        <taxon>Actinomycetes</taxon>
        <taxon>Pseudonocardiales</taxon>
        <taxon>Pseudonocardiaceae</taxon>
        <taxon>Allokutzneria</taxon>
    </lineage>
</organism>
<dbReference type="InterPro" id="IPR021005">
    <property type="entry name" value="Znf_CGNR"/>
</dbReference>
<dbReference type="EMBL" id="BAABAL010000018">
    <property type="protein sequence ID" value="GAA4020395.1"/>
    <property type="molecule type" value="Genomic_DNA"/>
</dbReference>
<comment type="caution">
    <text evidence="2">The sequence shown here is derived from an EMBL/GenBank/DDBJ whole genome shotgun (WGS) entry which is preliminary data.</text>
</comment>
<evidence type="ECO:0000313" key="3">
    <source>
        <dbReference type="Proteomes" id="UP001501747"/>
    </source>
</evidence>
<dbReference type="PANTHER" id="PTHR35525:SF3">
    <property type="entry name" value="BLL6575 PROTEIN"/>
    <property type="match status" value="1"/>
</dbReference>
<evidence type="ECO:0000313" key="2">
    <source>
        <dbReference type="EMBL" id="GAA4020395.1"/>
    </source>
</evidence>
<name>A0ABP7T348_9PSEU</name>
<evidence type="ECO:0000259" key="1">
    <source>
        <dbReference type="Pfam" id="PF11706"/>
    </source>
</evidence>
<dbReference type="Pfam" id="PF11706">
    <property type="entry name" value="zf-CGNR"/>
    <property type="match status" value="1"/>
</dbReference>
<dbReference type="Gene3D" id="1.10.3300.10">
    <property type="entry name" value="Jann2411-like domain"/>
    <property type="match status" value="1"/>
</dbReference>
<accession>A0ABP7T348</accession>
<reference evidence="3" key="1">
    <citation type="journal article" date="2019" name="Int. J. Syst. Evol. Microbiol.">
        <title>The Global Catalogue of Microorganisms (GCM) 10K type strain sequencing project: providing services to taxonomists for standard genome sequencing and annotation.</title>
        <authorList>
            <consortium name="The Broad Institute Genomics Platform"/>
            <consortium name="The Broad Institute Genome Sequencing Center for Infectious Disease"/>
            <person name="Wu L."/>
            <person name="Ma J."/>
        </authorList>
    </citation>
    <scope>NUCLEOTIDE SEQUENCE [LARGE SCALE GENOMIC DNA]</scope>
    <source>
        <strain evidence="3">JCM 17342</strain>
    </source>
</reference>
<keyword evidence="3" id="KW-1185">Reference proteome</keyword>
<protein>
    <recommendedName>
        <fullName evidence="1">Zinc finger CGNR domain-containing protein</fullName>
    </recommendedName>
</protein>
<dbReference type="PANTHER" id="PTHR35525">
    <property type="entry name" value="BLL6575 PROTEIN"/>
    <property type="match status" value="1"/>
</dbReference>
<gene>
    <name evidence="2" type="ORF">GCM10022247_50490</name>
</gene>